<feature type="compositionally biased region" description="Basic and acidic residues" evidence="9">
    <location>
        <begin position="975"/>
        <end position="985"/>
    </location>
</feature>
<keyword evidence="11" id="KW-0732">Signal</keyword>
<organism evidence="13 14">
    <name type="scientific">Fragilariopsis cylindrus CCMP1102</name>
    <dbReference type="NCBI Taxonomy" id="635003"/>
    <lineage>
        <taxon>Eukaryota</taxon>
        <taxon>Sar</taxon>
        <taxon>Stramenopiles</taxon>
        <taxon>Ochrophyta</taxon>
        <taxon>Bacillariophyta</taxon>
        <taxon>Bacillariophyceae</taxon>
        <taxon>Bacillariophycidae</taxon>
        <taxon>Bacillariales</taxon>
        <taxon>Bacillariaceae</taxon>
        <taxon>Fragilariopsis</taxon>
    </lineage>
</organism>
<dbReference type="GO" id="GO:0004965">
    <property type="term" value="F:G protein-coupled GABA receptor activity"/>
    <property type="evidence" value="ECO:0007669"/>
    <property type="project" value="InterPro"/>
</dbReference>
<proteinExistence type="predicted"/>
<keyword evidence="5 10" id="KW-0472">Membrane</keyword>
<keyword evidence="6" id="KW-0675">Receptor</keyword>
<evidence type="ECO:0000256" key="7">
    <source>
        <dbReference type="ARBA" id="ARBA00023180"/>
    </source>
</evidence>
<keyword evidence="2 10" id="KW-0812">Transmembrane</keyword>
<feature type="transmembrane region" description="Helical" evidence="10">
    <location>
        <begin position="658"/>
        <end position="678"/>
    </location>
</feature>
<dbReference type="Pfam" id="PF00003">
    <property type="entry name" value="7tm_3"/>
    <property type="match status" value="1"/>
</dbReference>
<protein>
    <recommendedName>
        <fullName evidence="12">G-protein coupled receptors family 3 profile domain-containing protein</fullName>
    </recommendedName>
</protein>
<gene>
    <name evidence="13" type="ORF">FRACYDRAFT_246764</name>
</gene>
<evidence type="ECO:0000256" key="11">
    <source>
        <dbReference type="SAM" id="SignalP"/>
    </source>
</evidence>
<evidence type="ECO:0000256" key="10">
    <source>
        <dbReference type="SAM" id="Phobius"/>
    </source>
</evidence>
<dbReference type="OrthoDB" id="46290at2759"/>
<feature type="compositionally biased region" description="Low complexity" evidence="9">
    <location>
        <begin position="947"/>
        <end position="959"/>
    </location>
</feature>
<evidence type="ECO:0000259" key="12">
    <source>
        <dbReference type="PROSITE" id="PS50259"/>
    </source>
</evidence>
<dbReference type="InterPro" id="IPR002455">
    <property type="entry name" value="GPCR3_GABA-B"/>
</dbReference>
<name>A0A1E7EXY0_9STRA</name>
<keyword evidence="8" id="KW-0807">Transducer</keyword>
<dbReference type="Proteomes" id="UP000095751">
    <property type="component" value="Unassembled WGS sequence"/>
</dbReference>
<dbReference type="KEGG" id="fcy:FRACYDRAFT_246764"/>
<evidence type="ECO:0000256" key="4">
    <source>
        <dbReference type="ARBA" id="ARBA00023040"/>
    </source>
</evidence>
<feature type="transmembrane region" description="Helical" evidence="10">
    <location>
        <begin position="615"/>
        <end position="646"/>
    </location>
</feature>
<keyword evidence="3 10" id="KW-1133">Transmembrane helix</keyword>
<evidence type="ECO:0000256" key="3">
    <source>
        <dbReference type="ARBA" id="ARBA00022989"/>
    </source>
</evidence>
<dbReference type="GO" id="GO:0038039">
    <property type="term" value="C:G protein-coupled receptor heterodimeric complex"/>
    <property type="evidence" value="ECO:0007669"/>
    <property type="project" value="TreeGrafter"/>
</dbReference>
<feature type="region of interest" description="Disordered" evidence="9">
    <location>
        <begin position="927"/>
        <end position="985"/>
    </location>
</feature>
<evidence type="ECO:0000256" key="8">
    <source>
        <dbReference type="ARBA" id="ARBA00023224"/>
    </source>
</evidence>
<feature type="domain" description="G-protein coupled receptors family 3 profile" evidence="12">
    <location>
        <begin position="642"/>
        <end position="839"/>
    </location>
</feature>
<feature type="transmembrane region" description="Helical" evidence="10">
    <location>
        <begin position="786"/>
        <end position="805"/>
    </location>
</feature>
<keyword evidence="4" id="KW-0297">G-protein coupled receptor</keyword>
<evidence type="ECO:0000256" key="5">
    <source>
        <dbReference type="ARBA" id="ARBA00023136"/>
    </source>
</evidence>
<dbReference type="PROSITE" id="PS50259">
    <property type="entry name" value="G_PROTEIN_RECEP_F3_4"/>
    <property type="match status" value="1"/>
</dbReference>
<dbReference type="GO" id="GO:0007214">
    <property type="term" value="P:gamma-aminobutyric acid signaling pathway"/>
    <property type="evidence" value="ECO:0007669"/>
    <property type="project" value="TreeGrafter"/>
</dbReference>
<evidence type="ECO:0000256" key="6">
    <source>
        <dbReference type="ARBA" id="ARBA00023170"/>
    </source>
</evidence>
<feature type="transmembrane region" description="Helical" evidence="10">
    <location>
        <begin position="185"/>
        <end position="210"/>
    </location>
</feature>
<keyword evidence="14" id="KW-1185">Reference proteome</keyword>
<evidence type="ECO:0000256" key="1">
    <source>
        <dbReference type="ARBA" id="ARBA00004141"/>
    </source>
</evidence>
<feature type="transmembrane region" description="Helical" evidence="10">
    <location>
        <begin position="817"/>
        <end position="839"/>
    </location>
</feature>
<sequence>MWVFIILLLSLVSNNTMPSGVNGELVCTSTIDCEQKLRFGSKCLNGKCSNPFIKGCLNTMIEEQEATADDYAITSLLKSKIQDRLGLSSLQPLNIRICNSDDTKRRAAAAAAEADPSNKKPSSISARKLEYLLTVEAAVDVPTWIELDEADDESDVEFDDEFCIPNYLEYPEIRIHDSNWESSIFIAWIMQIILMEILNVPVSVGLNSIVTDKTSFYSSSNTLQYSTSAYPWDAVERSTSTNSTGDVNFVDCTDTNDDCVHVLTEVWNGQVNEWERGIQEGYIEPVDGGGQVGKLGWYVSSQTAQSDSTLTNFYGLRGEQNRQKLATVFQKPNTWIEYCELYSINNCTLPYDEIAPGGYPNVDDGDDGSIYYKEGSYNGYFQSPSESYDCTLYPTTCTGFMISPPCTWSGNADAQVYWNDIVGLKLDGPMITNGGYGYSNMIQIWKAANATKSDVMMWWWQPESLLEEFSDSDTHSFQLVLLPTATDVCYAARISSEDRCSDDITTRRGDSMGACDNEAHALQKIISSSLGKQNMMLPPVSRSPGYEFIRSLKITDLEMQNLFKRWKKLNVDPYGNDAREAVCTWVVDNIDRLLDFIPQGYPRVLDTTSSYKEGYLYAATVVAVLCAITITVCTRTIFCIGALLFSLEPSSFTCSARIWFTTVGYNIELAAILIKISAINRIMQSSMKLKRVNVSRQAMYGSLSFLVILAVCYLIAWTVVSPPEAIENRVLPDEYSTTIEVSIMCQSKQVYWEYLSLAWQLLLLLVASVLAFQSRDTISDFNESRSFGTMIYSHFLFMILRIIVFYLGSQELLQPNVIGACLSFLLSFDVLFATAIYVVPKCLQAQKAPEVYNPRRRSSLSQAASDVEDRSGEFRSREFRRREFYSTVGRKSKTKRDNSRGRSCKSLEFTLSAKKESEAEAETMINDISSKSSKDILNGSSNGNECPSSPHSTSSQRSTDLIQKVDDMMPPLFEKQFDYTEGTKS</sequence>
<evidence type="ECO:0000256" key="2">
    <source>
        <dbReference type="ARBA" id="ARBA00022692"/>
    </source>
</evidence>
<evidence type="ECO:0000313" key="13">
    <source>
        <dbReference type="EMBL" id="OEU10888.1"/>
    </source>
</evidence>
<feature type="chain" id="PRO_5009192358" description="G-protein coupled receptors family 3 profile domain-containing protein" evidence="11">
    <location>
        <begin position="24"/>
        <end position="985"/>
    </location>
</feature>
<dbReference type="PANTHER" id="PTHR10519:SF20">
    <property type="entry name" value="G-PROTEIN COUPLED RECEPTOR 156-RELATED"/>
    <property type="match status" value="1"/>
</dbReference>
<feature type="transmembrane region" description="Helical" evidence="10">
    <location>
        <begin position="699"/>
        <end position="720"/>
    </location>
</feature>
<dbReference type="InterPro" id="IPR017978">
    <property type="entry name" value="GPCR_3_C"/>
</dbReference>
<feature type="signal peptide" evidence="11">
    <location>
        <begin position="1"/>
        <end position="23"/>
    </location>
</feature>
<dbReference type="PANTHER" id="PTHR10519">
    <property type="entry name" value="GABA-B RECEPTOR"/>
    <property type="match status" value="1"/>
</dbReference>
<accession>A0A1E7EXY0</accession>
<keyword evidence="7" id="KW-0325">Glycoprotein</keyword>
<reference evidence="13 14" key="1">
    <citation type="submission" date="2016-09" db="EMBL/GenBank/DDBJ databases">
        <title>Extensive genetic diversity and differential bi-allelic expression allows diatom success in the polar Southern Ocean.</title>
        <authorList>
            <consortium name="DOE Joint Genome Institute"/>
            <person name="Mock T."/>
            <person name="Otillar R.P."/>
            <person name="Strauss J."/>
            <person name="Dupont C."/>
            <person name="Frickenhaus S."/>
            <person name="Maumus F."/>
            <person name="Mcmullan M."/>
            <person name="Sanges R."/>
            <person name="Schmutz J."/>
            <person name="Toseland A."/>
            <person name="Valas R."/>
            <person name="Veluchamy A."/>
            <person name="Ward B.J."/>
            <person name="Allen A."/>
            <person name="Barry K."/>
            <person name="Falciatore A."/>
            <person name="Ferrante M."/>
            <person name="Fortunato A.E."/>
            <person name="Gloeckner G."/>
            <person name="Gruber A."/>
            <person name="Hipkin R."/>
            <person name="Janech M."/>
            <person name="Kroth P."/>
            <person name="Leese F."/>
            <person name="Lindquist E."/>
            <person name="Lyon B.R."/>
            <person name="Martin J."/>
            <person name="Mayer C."/>
            <person name="Parker M."/>
            <person name="Quesneville H."/>
            <person name="Raymond J."/>
            <person name="Uhlig C."/>
            <person name="Valentin K.U."/>
            <person name="Worden A.Z."/>
            <person name="Armbrust E.V."/>
            <person name="Bowler C."/>
            <person name="Green B."/>
            <person name="Moulton V."/>
            <person name="Van Oosterhout C."/>
            <person name="Grigoriev I."/>
        </authorList>
    </citation>
    <scope>NUCLEOTIDE SEQUENCE [LARGE SCALE GENOMIC DNA]</scope>
    <source>
        <strain evidence="13 14">CCMP1102</strain>
    </source>
</reference>
<comment type="subcellular location">
    <subcellularLocation>
        <location evidence="1">Membrane</location>
        <topology evidence="1">Multi-pass membrane protein</topology>
    </subcellularLocation>
</comment>
<dbReference type="InParanoid" id="A0A1E7EXY0"/>
<evidence type="ECO:0000256" key="9">
    <source>
        <dbReference type="SAM" id="MobiDB-lite"/>
    </source>
</evidence>
<evidence type="ECO:0000313" key="14">
    <source>
        <dbReference type="Proteomes" id="UP000095751"/>
    </source>
</evidence>
<feature type="transmembrane region" description="Helical" evidence="10">
    <location>
        <begin position="757"/>
        <end position="774"/>
    </location>
</feature>
<dbReference type="AlphaFoldDB" id="A0A1E7EXY0"/>
<dbReference type="EMBL" id="KV784370">
    <property type="protein sequence ID" value="OEU10888.1"/>
    <property type="molecule type" value="Genomic_DNA"/>
</dbReference>